<dbReference type="Pfam" id="PF03795">
    <property type="entry name" value="YCII"/>
    <property type="match status" value="1"/>
</dbReference>
<dbReference type="AlphaFoldDB" id="A0AAU6S767"/>
<name>A0AAU6S767_9MICO</name>
<dbReference type="InterPro" id="IPR005545">
    <property type="entry name" value="YCII"/>
</dbReference>
<dbReference type="SUPFAM" id="SSF54909">
    <property type="entry name" value="Dimeric alpha+beta barrel"/>
    <property type="match status" value="1"/>
</dbReference>
<sequence length="102" mass="11096">MAQWLYRIAPSRPAMVSDPTADEQRIVGDHFAYLVALRDRGVLILAGRTQEAEGTFGITIFEADDEAAAREIMHADPAVAAGVFLATVHPYRVAVARDGLDE</sequence>
<reference evidence="3" key="1">
    <citation type="submission" date="2024-04" db="EMBL/GenBank/DDBJ databases">
        <authorList>
            <person name="Roder T."/>
            <person name="Oberhansli S."/>
            <person name="Kreuzer M."/>
        </authorList>
    </citation>
    <scope>NUCLEOTIDE SEQUENCE</scope>
    <source>
        <strain evidence="3">LWS13-1.2</strain>
    </source>
</reference>
<organism evidence="3">
    <name type="scientific">Microbacterium sp. LWS13-1.2</name>
    <dbReference type="NCBI Taxonomy" id="3135264"/>
    <lineage>
        <taxon>Bacteria</taxon>
        <taxon>Bacillati</taxon>
        <taxon>Actinomycetota</taxon>
        <taxon>Actinomycetes</taxon>
        <taxon>Micrococcales</taxon>
        <taxon>Microbacteriaceae</taxon>
        <taxon>Microbacterium</taxon>
    </lineage>
</organism>
<evidence type="ECO:0000313" key="3">
    <source>
        <dbReference type="EMBL" id="WZO32727.1"/>
    </source>
</evidence>
<dbReference type="InterPro" id="IPR011008">
    <property type="entry name" value="Dimeric_a/b-barrel"/>
</dbReference>
<evidence type="ECO:0000259" key="2">
    <source>
        <dbReference type="Pfam" id="PF03795"/>
    </source>
</evidence>
<proteinExistence type="inferred from homology"/>
<feature type="domain" description="YCII-related" evidence="2">
    <location>
        <begin position="21"/>
        <end position="84"/>
    </location>
</feature>
<dbReference type="EMBL" id="CP151632">
    <property type="protein sequence ID" value="WZO32727.1"/>
    <property type="molecule type" value="Genomic_DNA"/>
</dbReference>
<evidence type="ECO:0000256" key="1">
    <source>
        <dbReference type="ARBA" id="ARBA00007689"/>
    </source>
</evidence>
<dbReference type="PANTHER" id="PTHR37828">
    <property type="entry name" value="GSR2449 PROTEIN"/>
    <property type="match status" value="1"/>
</dbReference>
<protein>
    <submittedName>
        <fullName evidence="3">YciI family protein</fullName>
    </submittedName>
</protein>
<comment type="similarity">
    <text evidence="1">Belongs to the YciI family.</text>
</comment>
<dbReference type="RefSeq" id="WP_349427351.1">
    <property type="nucleotide sequence ID" value="NZ_CP151632.1"/>
</dbReference>
<dbReference type="PANTHER" id="PTHR37828:SF1">
    <property type="entry name" value="YCII-RELATED DOMAIN-CONTAINING PROTEIN"/>
    <property type="match status" value="1"/>
</dbReference>
<gene>
    <name evidence="3" type="ORF">MRBLWS13_000326</name>
</gene>
<dbReference type="Gene3D" id="3.30.70.1060">
    <property type="entry name" value="Dimeric alpha+beta barrel"/>
    <property type="match status" value="1"/>
</dbReference>
<accession>A0AAU6S767</accession>